<dbReference type="EMBL" id="CAEZYW010000259">
    <property type="protein sequence ID" value="CAB4754566.1"/>
    <property type="molecule type" value="Genomic_DNA"/>
</dbReference>
<accession>A0A6J6U529</accession>
<gene>
    <name evidence="1" type="ORF">UFOPK2786_01472</name>
</gene>
<proteinExistence type="predicted"/>
<sequence length="53" mass="5548">MPIAQAHSLAEAWPGAAQVVVVDDSAHFELIDPRSAAWAVVVGEVHAQKESVG</sequence>
<organism evidence="1">
    <name type="scientific">freshwater metagenome</name>
    <dbReference type="NCBI Taxonomy" id="449393"/>
    <lineage>
        <taxon>unclassified sequences</taxon>
        <taxon>metagenomes</taxon>
        <taxon>ecological metagenomes</taxon>
    </lineage>
</organism>
<protein>
    <submittedName>
        <fullName evidence="1">Unannotated protein</fullName>
    </submittedName>
</protein>
<dbReference type="AlphaFoldDB" id="A0A6J6U529"/>
<evidence type="ECO:0000313" key="1">
    <source>
        <dbReference type="EMBL" id="CAB4754566.1"/>
    </source>
</evidence>
<reference evidence="1" key="1">
    <citation type="submission" date="2020-05" db="EMBL/GenBank/DDBJ databases">
        <authorList>
            <person name="Chiriac C."/>
            <person name="Salcher M."/>
            <person name="Ghai R."/>
            <person name="Kavagutti S V."/>
        </authorList>
    </citation>
    <scope>NUCLEOTIDE SEQUENCE</scope>
</reference>
<name>A0A6J6U529_9ZZZZ</name>